<name>A0A162EIV8_9BACI</name>
<dbReference type="EMBL" id="LTAO01000010">
    <property type="protein sequence ID" value="KYG33015.1"/>
    <property type="molecule type" value="Genomic_DNA"/>
</dbReference>
<dbReference type="InterPro" id="IPR011010">
    <property type="entry name" value="DNA_brk_join_enz"/>
</dbReference>
<evidence type="ECO:0000313" key="6">
    <source>
        <dbReference type="Proteomes" id="UP000075806"/>
    </source>
</evidence>
<dbReference type="GO" id="GO:0015074">
    <property type="term" value="P:DNA integration"/>
    <property type="evidence" value="ECO:0007669"/>
    <property type="project" value="InterPro"/>
</dbReference>
<protein>
    <recommendedName>
        <fullName evidence="4">Tyr recombinase domain-containing protein</fullName>
    </recommendedName>
</protein>
<evidence type="ECO:0000256" key="2">
    <source>
        <dbReference type="ARBA" id="ARBA00023125"/>
    </source>
</evidence>
<organism evidence="5 6">
    <name type="scientific">Alkalihalobacillus trypoxylicola</name>
    <dbReference type="NCBI Taxonomy" id="519424"/>
    <lineage>
        <taxon>Bacteria</taxon>
        <taxon>Bacillati</taxon>
        <taxon>Bacillota</taxon>
        <taxon>Bacilli</taxon>
        <taxon>Bacillales</taxon>
        <taxon>Bacillaceae</taxon>
        <taxon>Alkalihalobacillus</taxon>
    </lineage>
</organism>
<sequence length="141" mass="16612">MQKSDLDFTNNTISITKTIYNENNKKKLILRNSMDDYRDKDFLFARTNGYPFITKNVAERIKRIIGFTDIKKKATPHFFRHTHISMLTEAKVDIATIMKRVGHEDMNTTMQIYTHVTNKMKKDAPLQVNNLYRDILKNVNL</sequence>
<dbReference type="PROSITE" id="PS51898">
    <property type="entry name" value="TYR_RECOMBINASE"/>
    <property type="match status" value="1"/>
</dbReference>
<dbReference type="Pfam" id="PF00589">
    <property type="entry name" value="Phage_integrase"/>
    <property type="match status" value="1"/>
</dbReference>
<evidence type="ECO:0000256" key="1">
    <source>
        <dbReference type="ARBA" id="ARBA00008857"/>
    </source>
</evidence>
<evidence type="ECO:0000256" key="3">
    <source>
        <dbReference type="ARBA" id="ARBA00023172"/>
    </source>
</evidence>
<proteinExistence type="inferred from homology"/>
<dbReference type="RefSeq" id="WP_061948067.1">
    <property type="nucleotide sequence ID" value="NZ_LTAO01000010.1"/>
</dbReference>
<keyword evidence="6" id="KW-1185">Reference proteome</keyword>
<reference evidence="5" key="1">
    <citation type="submission" date="2016-02" db="EMBL/GenBank/DDBJ databases">
        <title>Genome sequence of Bacillus trypoxylicola KCTC 13244(T).</title>
        <authorList>
            <person name="Jeong H."/>
            <person name="Park S.-H."/>
            <person name="Choi S.-K."/>
        </authorList>
    </citation>
    <scope>NUCLEOTIDE SEQUENCE [LARGE SCALE GENOMIC DNA]</scope>
    <source>
        <strain evidence="5">KCTC 13244</strain>
    </source>
</reference>
<dbReference type="Proteomes" id="UP000075806">
    <property type="component" value="Unassembled WGS sequence"/>
</dbReference>
<dbReference type="InterPro" id="IPR050090">
    <property type="entry name" value="Tyrosine_recombinase_XerCD"/>
</dbReference>
<keyword evidence="2" id="KW-0238">DNA-binding</keyword>
<evidence type="ECO:0000313" key="5">
    <source>
        <dbReference type="EMBL" id="KYG33015.1"/>
    </source>
</evidence>
<dbReference type="PANTHER" id="PTHR30349:SF41">
    <property type="entry name" value="INTEGRASE_RECOMBINASE PROTEIN MJ0367-RELATED"/>
    <property type="match status" value="1"/>
</dbReference>
<dbReference type="PANTHER" id="PTHR30349">
    <property type="entry name" value="PHAGE INTEGRASE-RELATED"/>
    <property type="match status" value="1"/>
</dbReference>
<accession>A0A162EIV8</accession>
<dbReference type="SUPFAM" id="SSF56349">
    <property type="entry name" value="DNA breaking-rejoining enzymes"/>
    <property type="match status" value="1"/>
</dbReference>
<evidence type="ECO:0000259" key="4">
    <source>
        <dbReference type="PROSITE" id="PS51898"/>
    </source>
</evidence>
<dbReference type="GO" id="GO:0006310">
    <property type="term" value="P:DNA recombination"/>
    <property type="evidence" value="ECO:0007669"/>
    <property type="project" value="UniProtKB-KW"/>
</dbReference>
<dbReference type="InterPro" id="IPR013762">
    <property type="entry name" value="Integrase-like_cat_sf"/>
</dbReference>
<keyword evidence="3" id="KW-0233">DNA recombination</keyword>
<dbReference type="InterPro" id="IPR002104">
    <property type="entry name" value="Integrase_catalytic"/>
</dbReference>
<dbReference type="AlphaFoldDB" id="A0A162EIV8"/>
<feature type="domain" description="Tyr recombinase" evidence="4">
    <location>
        <begin position="1"/>
        <end position="126"/>
    </location>
</feature>
<dbReference type="GO" id="GO:0003677">
    <property type="term" value="F:DNA binding"/>
    <property type="evidence" value="ECO:0007669"/>
    <property type="project" value="UniProtKB-KW"/>
</dbReference>
<comment type="caution">
    <text evidence="5">The sequence shown here is derived from an EMBL/GenBank/DDBJ whole genome shotgun (WGS) entry which is preliminary data.</text>
</comment>
<dbReference type="Gene3D" id="1.10.443.10">
    <property type="entry name" value="Intergrase catalytic core"/>
    <property type="match status" value="1"/>
</dbReference>
<gene>
    <name evidence="5" type="ORF">AZF04_17805</name>
</gene>
<comment type="similarity">
    <text evidence="1">Belongs to the 'phage' integrase family.</text>
</comment>